<protein>
    <submittedName>
        <fullName evidence="1">Uncharacterized protein</fullName>
    </submittedName>
</protein>
<comment type="caution">
    <text evidence="1">The sequence shown here is derived from an EMBL/GenBank/DDBJ whole genome shotgun (WGS) entry which is preliminary data.</text>
</comment>
<accession>X1CQB2</accession>
<organism evidence="1">
    <name type="scientific">marine sediment metagenome</name>
    <dbReference type="NCBI Taxonomy" id="412755"/>
    <lineage>
        <taxon>unclassified sequences</taxon>
        <taxon>metagenomes</taxon>
        <taxon>ecological metagenomes</taxon>
    </lineage>
</organism>
<reference evidence="1" key="1">
    <citation type="journal article" date="2014" name="Front. Microbiol.">
        <title>High frequency of phylogenetically diverse reductive dehalogenase-homologous genes in deep subseafloor sedimentary metagenomes.</title>
        <authorList>
            <person name="Kawai M."/>
            <person name="Futagami T."/>
            <person name="Toyoda A."/>
            <person name="Takaki Y."/>
            <person name="Nishi S."/>
            <person name="Hori S."/>
            <person name="Arai W."/>
            <person name="Tsubouchi T."/>
            <person name="Morono Y."/>
            <person name="Uchiyama I."/>
            <person name="Ito T."/>
            <person name="Fujiyama A."/>
            <person name="Inagaki F."/>
            <person name="Takami H."/>
        </authorList>
    </citation>
    <scope>NUCLEOTIDE SEQUENCE</scope>
    <source>
        <strain evidence="1">Expedition CK06-06</strain>
    </source>
</reference>
<sequence>MSLMKDWQKEILSNVEKKWGFLESNDIKVQQLINQVCIFTMVETENHLKRINHGN</sequence>
<gene>
    <name evidence="1" type="ORF">S01H4_42970</name>
</gene>
<dbReference type="AlphaFoldDB" id="X1CQB2"/>
<name>X1CQB2_9ZZZZ</name>
<dbReference type="EMBL" id="BART01023654">
    <property type="protein sequence ID" value="GAG95147.1"/>
    <property type="molecule type" value="Genomic_DNA"/>
</dbReference>
<evidence type="ECO:0000313" key="1">
    <source>
        <dbReference type="EMBL" id="GAG95147.1"/>
    </source>
</evidence>
<proteinExistence type="predicted"/>